<feature type="transmembrane region" description="Helical" evidence="2">
    <location>
        <begin position="62"/>
        <end position="85"/>
    </location>
</feature>
<dbReference type="eggNOG" id="ENOG502S46C">
    <property type="taxonomic scope" value="Eukaryota"/>
</dbReference>
<dbReference type="PANTHER" id="PTHR37314">
    <property type="entry name" value="SLR0142 PROTEIN"/>
    <property type="match status" value="1"/>
</dbReference>
<dbReference type="InterPro" id="IPR010699">
    <property type="entry name" value="DUF1275"/>
</dbReference>
<reference evidence="3 4" key="1">
    <citation type="submission" date="2009-11" db="EMBL/GenBank/DDBJ databases">
        <title>Annotation of Allomyces macrogynus ATCC 38327.</title>
        <authorList>
            <consortium name="The Broad Institute Genome Sequencing Platform"/>
            <person name="Russ C."/>
            <person name="Cuomo C."/>
            <person name="Burger G."/>
            <person name="Gray M.W."/>
            <person name="Holland P.W.H."/>
            <person name="King N."/>
            <person name="Lang F.B.F."/>
            <person name="Roger A.J."/>
            <person name="Ruiz-Trillo I."/>
            <person name="Young S.K."/>
            <person name="Zeng Q."/>
            <person name="Gargeya S."/>
            <person name="Fitzgerald M."/>
            <person name="Haas B."/>
            <person name="Abouelleil A."/>
            <person name="Alvarado L."/>
            <person name="Arachchi H.M."/>
            <person name="Berlin A."/>
            <person name="Chapman S.B."/>
            <person name="Gearin G."/>
            <person name="Goldberg J."/>
            <person name="Griggs A."/>
            <person name="Gujja S."/>
            <person name="Hansen M."/>
            <person name="Heiman D."/>
            <person name="Howarth C."/>
            <person name="Larimer J."/>
            <person name="Lui A."/>
            <person name="MacDonald P.J.P."/>
            <person name="McCowen C."/>
            <person name="Montmayeur A."/>
            <person name="Murphy C."/>
            <person name="Neiman D."/>
            <person name="Pearson M."/>
            <person name="Priest M."/>
            <person name="Roberts A."/>
            <person name="Saif S."/>
            <person name="Shea T."/>
            <person name="Sisk P."/>
            <person name="Stolte C."/>
            <person name="Sykes S."/>
            <person name="Wortman J."/>
            <person name="Nusbaum C."/>
            <person name="Birren B."/>
        </authorList>
    </citation>
    <scope>NUCLEOTIDE SEQUENCE [LARGE SCALE GENOMIC DNA]</scope>
    <source>
        <strain evidence="3 4">ATCC 38327</strain>
    </source>
</reference>
<keyword evidence="4" id="KW-1185">Reference proteome</keyword>
<reference evidence="4" key="2">
    <citation type="submission" date="2009-11" db="EMBL/GenBank/DDBJ databases">
        <title>The Genome Sequence of Allomyces macrogynus strain ATCC 38327.</title>
        <authorList>
            <consortium name="The Broad Institute Genome Sequencing Platform"/>
            <person name="Russ C."/>
            <person name="Cuomo C."/>
            <person name="Shea T."/>
            <person name="Young S.K."/>
            <person name="Zeng Q."/>
            <person name="Koehrsen M."/>
            <person name="Haas B."/>
            <person name="Borodovsky M."/>
            <person name="Guigo R."/>
            <person name="Alvarado L."/>
            <person name="Berlin A."/>
            <person name="Borenstein D."/>
            <person name="Chen Z."/>
            <person name="Engels R."/>
            <person name="Freedman E."/>
            <person name="Gellesch M."/>
            <person name="Goldberg J."/>
            <person name="Griggs A."/>
            <person name="Gujja S."/>
            <person name="Heiman D."/>
            <person name="Hepburn T."/>
            <person name="Howarth C."/>
            <person name="Jen D."/>
            <person name="Larson L."/>
            <person name="Lewis B."/>
            <person name="Mehta T."/>
            <person name="Park D."/>
            <person name="Pearson M."/>
            <person name="Roberts A."/>
            <person name="Saif S."/>
            <person name="Shenoy N."/>
            <person name="Sisk P."/>
            <person name="Stolte C."/>
            <person name="Sykes S."/>
            <person name="Walk T."/>
            <person name="White J."/>
            <person name="Yandava C."/>
            <person name="Burger G."/>
            <person name="Gray M.W."/>
            <person name="Holland P.W.H."/>
            <person name="King N."/>
            <person name="Lang F.B.F."/>
            <person name="Roger A.J."/>
            <person name="Ruiz-Trillo I."/>
            <person name="Lander E."/>
            <person name="Nusbaum C."/>
        </authorList>
    </citation>
    <scope>NUCLEOTIDE SEQUENCE [LARGE SCALE GENOMIC DNA]</scope>
    <source>
        <strain evidence="4">ATCC 38327</strain>
    </source>
</reference>
<dbReference type="Proteomes" id="UP000054350">
    <property type="component" value="Unassembled WGS sequence"/>
</dbReference>
<sequence length="358" mass="37356">MASTLDQFATREFYSVVIGGTALAGIAGFINAVSLAGVYAATVAHVTGNVTKAGMALAAGNFTTFGIMGGIIGAFTCGSFVSGFVIDSTKFQLGSRYGLLLMVESLALFMSCGLRNLEMLTGELVAAFACGLQNAIATNYSGAVVRTTHMTGICTDIGIVLGQAASRNPRTETWKLKVLVPLLAGFFGGSMAGSLCYQGMGPLSMLIPAGAVGAIGVFYLTWKPARKAREVLVTAVKKVQNEIESGIRTVATPIMDFAKHHTPTLMRSPSGTIIATGVAAAAGAAAGVTAPERSLQHPIPSPSTPTEVLAKTRAKEELERKIDRVKENIQLQSSPEDVMPLTGNDKFELGDGNEDDDN</sequence>
<name>A0A0L0T7D8_ALLM3</name>
<keyword evidence="2" id="KW-0472">Membrane</keyword>
<dbReference type="EMBL" id="GG745367">
    <property type="protein sequence ID" value="KNE70728.1"/>
    <property type="molecule type" value="Genomic_DNA"/>
</dbReference>
<protein>
    <recommendedName>
        <fullName evidence="5">Transmembrane protein</fullName>
    </recommendedName>
</protein>
<dbReference type="Pfam" id="PF06912">
    <property type="entry name" value="DUF1275"/>
    <property type="match status" value="1"/>
</dbReference>
<feature type="transmembrane region" description="Helical" evidence="2">
    <location>
        <begin position="176"/>
        <end position="197"/>
    </location>
</feature>
<keyword evidence="2" id="KW-1133">Transmembrane helix</keyword>
<feature type="region of interest" description="Disordered" evidence="1">
    <location>
        <begin position="319"/>
        <end position="358"/>
    </location>
</feature>
<feature type="transmembrane region" description="Helical" evidence="2">
    <location>
        <begin position="13"/>
        <end position="41"/>
    </location>
</feature>
<evidence type="ECO:0000256" key="2">
    <source>
        <dbReference type="SAM" id="Phobius"/>
    </source>
</evidence>
<dbReference type="OrthoDB" id="5591616at2759"/>
<feature type="transmembrane region" description="Helical" evidence="2">
    <location>
        <begin position="203"/>
        <end position="222"/>
    </location>
</feature>
<evidence type="ECO:0008006" key="5">
    <source>
        <dbReference type="Google" id="ProtNLM"/>
    </source>
</evidence>
<evidence type="ECO:0000313" key="3">
    <source>
        <dbReference type="EMBL" id="KNE70728.1"/>
    </source>
</evidence>
<evidence type="ECO:0000313" key="4">
    <source>
        <dbReference type="Proteomes" id="UP000054350"/>
    </source>
</evidence>
<keyword evidence="2" id="KW-0812">Transmembrane</keyword>
<dbReference type="AlphaFoldDB" id="A0A0L0T7D8"/>
<dbReference type="VEuPathDB" id="FungiDB:AMAG_15479"/>
<proteinExistence type="predicted"/>
<gene>
    <name evidence="3" type="ORF">AMAG_15479</name>
</gene>
<dbReference type="PANTHER" id="PTHR37314:SF4">
    <property type="entry name" value="UPF0700 TRANSMEMBRANE PROTEIN YOAK"/>
    <property type="match status" value="1"/>
</dbReference>
<evidence type="ECO:0000256" key="1">
    <source>
        <dbReference type="SAM" id="MobiDB-lite"/>
    </source>
</evidence>
<organism evidence="3 4">
    <name type="scientific">Allomyces macrogynus (strain ATCC 38327)</name>
    <name type="common">Allomyces javanicus var. macrogynus</name>
    <dbReference type="NCBI Taxonomy" id="578462"/>
    <lineage>
        <taxon>Eukaryota</taxon>
        <taxon>Fungi</taxon>
        <taxon>Fungi incertae sedis</taxon>
        <taxon>Blastocladiomycota</taxon>
        <taxon>Blastocladiomycetes</taxon>
        <taxon>Blastocladiales</taxon>
        <taxon>Blastocladiaceae</taxon>
        <taxon>Allomyces</taxon>
    </lineage>
</organism>
<accession>A0A0L0T7D8</accession>